<name>I4YME3_9HYPH</name>
<feature type="domain" description="Phospholipid/glycerol acyltransferase" evidence="2">
    <location>
        <begin position="65"/>
        <end position="184"/>
    </location>
</feature>
<dbReference type="CDD" id="cd06551">
    <property type="entry name" value="LPLAT"/>
    <property type="match status" value="1"/>
</dbReference>
<dbReference type="Proteomes" id="UP000003947">
    <property type="component" value="Unassembled WGS sequence"/>
</dbReference>
<dbReference type="HOGENOM" id="CLU_097817_0_0_5"/>
<sequence length="279" mass="30825" precursor="true">MRQETGKAGTERSSSGRAGGSPIARRSALLHRFMVSTFRRYFTRHMNALRIAQWGMPAAPQQGPIIVYSNHPAWWDAAVYVLAADRFLPSYESYAPIDAAMLRQYGIFGRIGAFGVDLESPRGAADFLKAGSEILSVPHRALWITAQGRFGDVRERPLGLKPGVAYLLERAPGCTVLPLAIEYGFWLERGAEAFIAFGPPMRGQDLLNLARSDRLKRLEGELTTTLDRLSADVRSRDPARFRAVLEGRAGIGGLYDGWRRLAAALRGRAFDPSHEGRPS</sequence>
<organism evidence="3 4">
    <name type="scientific">Microvirga lotononidis</name>
    <dbReference type="NCBI Taxonomy" id="864069"/>
    <lineage>
        <taxon>Bacteria</taxon>
        <taxon>Pseudomonadati</taxon>
        <taxon>Pseudomonadota</taxon>
        <taxon>Alphaproteobacteria</taxon>
        <taxon>Hyphomicrobiales</taxon>
        <taxon>Methylobacteriaceae</taxon>
        <taxon>Microvirga</taxon>
    </lineage>
</organism>
<dbReference type="PATRIC" id="fig|864069.3.peg.6284"/>
<keyword evidence="3" id="KW-0808">Transferase</keyword>
<protein>
    <submittedName>
        <fullName evidence="3">1-acyl-sn-glycerol-3-phosphate acyltransferase</fullName>
    </submittedName>
</protein>
<dbReference type="eggNOG" id="COG0204">
    <property type="taxonomic scope" value="Bacteria"/>
</dbReference>
<keyword evidence="4" id="KW-1185">Reference proteome</keyword>
<gene>
    <name evidence="3" type="ORF">MicloDRAFT_00058550</name>
</gene>
<proteinExistence type="predicted"/>
<dbReference type="AlphaFoldDB" id="I4YME3"/>
<evidence type="ECO:0000313" key="3">
    <source>
        <dbReference type="EMBL" id="EIM25135.1"/>
    </source>
</evidence>
<feature type="region of interest" description="Disordered" evidence="1">
    <location>
        <begin position="1"/>
        <end position="22"/>
    </location>
</feature>
<dbReference type="GO" id="GO:0016746">
    <property type="term" value="F:acyltransferase activity"/>
    <property type="evidence" value="ECO:0007669"/>
    <property type="project" value="UniProtKB-KW"/>
</dbReference>
<dbReference type="STRING" id="864069.MicloDRAFT_00058550"/>
<dbReference type="SMART" id="SM00563">
    <property type="entry name" value="PlsC"/>
    <property type="match status" value="1"/>
</dbReference>
<dbReference type="EMBL" id="JH660647">
    <property type="protein sequence ID" value="EIM25135.1"/>
    <property type="molecule type" value="Genomic_DNA"/>
</dbReference>
<accession>I4YME3</accession>
<evidence type="ECO:0000256" key="1">
    <source>
        <dbReference type="SAM" id="MobiDB-lite"/>
    </source>
</evidence>
<evidence type="ECO:0000259" key="2">
    <source>
        <dbReference type="SMART" id="SM00563"/>
    </source>
</evidence>
<evidence type="ECO:0000313" key="4">
    <source>
        <dbReference type="Proteomes" id="UP000003947"/>
    </source>
</evidence>
<reference evidence="3 4" key="1">
    <citation type="submission" date="2012-02" db="EMBL/GenBank/DDBJ databases">
        <title>Improved High-Quality Draft sequence of Microvirga sp. WSM3557.</title>
        <authorList>
            <consortium name="US DOE Joint Genome Institute"/>
            <person name="Lucas S."/>
            <person name="Han J."/>
            <person name="Lapidus A."/>
            <person name="Cheng J.-F."/>
            <person name="Goodwin L."/>
            <person name="Pitluck S."/>
            <person name="Peters L."/>
            <person name="Zhang X."/>
            <person name="Detter J.C."/>
            <person name="Han C."/>
            <person name="Tapia R."/>
            <person name="Land M."/>
            <person name="Hauser L."/>
            <person name="Kyrpides N."/>
            <person name="Ivanova N."/>
            <person name="Pagani I."/>
            <person name="Brau L."/>
            <person name="Yates R."/>
            <person name="O'Hara G."/>
            <person name="Rui T."/>
            <person name="Howieson J."/>
            <person name="Reeve W."/>
            <person name="Woyke T."/>
        </authorList>
    </citation>
    <scope>NUCLEOTIDE SEQUENCE [LARGE SCALE GENOMIC DNA]</scope>
    <source>
        <strain evidence="3 4">WSM3557</strain>
    </source>
</reference>
<dbReference type="SUPFAM" id="SSF69593">
    <property type="entry name" value="Glycerol-3-phosphate (1)-acyltransferase"/>
    <property type="match status" value="1"/>
</dbReference>
<dbReference type="InterPro" id="IPR002123">
    <property type="entry name" value="Plipid/glycerol_acylTrfase"/>
</dbReference>
<keyword evidence="3" id="KW-0012">Acyltransferase</keyword>